<keyword evidence="8" id="KW-1185">Reference proteome</keyword>
<evidence type="ECO:0000256" key="2">
    <source>
        <dbReference type="ARBA" id="ARBA00022552"/>
    </source>
</evidence>
<evidence type="ECO:0000313" key="8">
    <source>
        <dbReference type="Proteomes" id="UP000502699"/>
    </source>
</evidence>
<dbReference type="SUPFAM" id="SSF53335">
    <property type="entry name" value="S-adenosyl-L-methionine-dependent methyltransferases"/>
    <property type="match status" value="1"/>
</dbReference>
<feature type="binding site" evidence="6">
    <location>
        <position position="153"/>
    </location>
    <ligand>
        <name>S-adenosyl-L-methionine</name>
        <dbReference type="ChEBI" id="CHEBI:59789"/>
    </ligand>
</feature>
<gene>
    <name evidence="6 7" type="primary">rsmG</name>
    <name evidence="7" type="ORF">GWK36_13770</name>
</gene>
<protein>
    <recommendedName>
        <fullName evidence="6">Ribosomal RNA small subunit methyltransferase G</fullName>
        <ecNumber evidence="6">2.1.1.170</ecNumber>
    </recommendedName>
    <alternativeName>
        <fullName evidence="6">16S rRNA 7-methylguanosine methyltransferase</fullName>
        <shortName evidence="6">16S rRNA m7G methyltransferase</shortName>
    </alternativeName>
</protein>
<dbReference type="PANTHER" id="PTHR31760:SF0">
    <property type="entry name" value="S-ADENOSYL-L-METHIONINE-DEPENDENT METHYLTRANSFERASES SUPERFAMILY PROTEIN"/>
    <property type="match status" value="1"/>
</dbReference>
<evidence type="ECO:0000313" key="7">
    <source>
        <dbReference type="EMBL" id="QIK38871.1"/>
    </source>
</evidence>
<evidence type="ECO:0000256" key="6">
    <source>
        <dbReference type="HAMAP-Rule" id="MF_00074"/>
    </source>
</evidence>
<dbReference type="PIRSF" id="PIRSF003078">
    <property type="entry name" value="GidB"/>
    <property type="match status" value="1"/>
</dbReference>
<proteinExistence type="inferred from homology"/>
<keyword evidence="4 6" id="KW-0808">Transferase</keyword>
<accession>A0A6G7VFS0</accession>
<dbReference type="KEGG" id="cjap:GWK36_13770"/>
<dbReference type="PANTHER" id="PTHR31760">
    <property type="entry name" value="S-ADENOSYL-L-METHIONINE-DEPENDENT METHYLTRANSFERASES SUPERFAMILY PROTEIN"/>
    <property type="match status" value="1"/>
</dbReference>
<name>A0A6G7VFS0_9GAMM</name>
<keyword evidence="1 6" id="KW-0963">Cytoplasm</keyword>
<dbReference type="InterPro" id="IPR003682">
    <property type="entry name" value="rRNA_ssu_MeTfrase_G"/>
</dbReference>
<feature type="binding site" evidence="6">
    <location>
        <position position="87"/>
    </location>
    <ligand>
        <name>S-adenosyl-L-methionine</name>
        <dbReference type="ChEBI" id="CHEBI:59789"/>
    </ligand>
</feature>
<dbReference type="GO" id="GO:0005829">
    <property type="term" value="C:cytosol"/>
    <property type="evidence" value="ECO:0007669"/>
    <property type="project" value="TreeGrafter"/>
</dbReference>
<organism evidence="7 8">
    <name type="scientific">Caldichromatium japonicum</name>
    <dbReference type="NCBI Taxonomy" id="2699430"/>
    <lineage>
        <taxon>Bacteria</taxon>
        <taxon>Pseudomonadati</taxon>
        <taxon>Pseudomonadota</taxon>
        <taxon>Gammaproteobacteria</taxon>
        <taxon>Chromatiales</taxon>
        <taxon>Chromatiaceae</taxon>
        <taxon>Caldichromatium</taxon>
    </lineage>
</organism>
<feature type="binding site" evidence="6">
    <location>
        <begin position="138"/>
        <end position="139"/>
    </location>
    <ligand>
        <name>S-adenosyl-L-methionine</name>
        <dbReference type="ChEBI" id="CHEBI:59789"/>
    </ligand>
</feature>
<comment type="caution">
    <text evidence="6">Lacks conserved residue(s) required for the propagation of feature annotation.</text>
</comment>
<comment type="catalytic activity">
    <reaction evidence="6">
        <text>guanosine(527) in 16S rRNA + S-adenosyl-L-methionine = N(7)-methylguanosine(527) in 16S rRNA + S-adenosyl-L-homocysteine</text>
        <dbReference type="Rhea" id="RHEA:42732"/>
        <dbReference type="Rhea" id="RHEA-COMP:10209"/>
        <dbReference type="Rhea" id="RHEA-COMP:10210"/>
        <dbReference type="ChEBI" id="CHEBI:57856"/>
        <dbReference type="ChEBI" id="CHEBI:59789"/>
        <dbReference type="ChEBI" id="CHEBI:74269"/>
        <dbReference type="ChEBI" id="CHEBI:74480"/>
        <dbReference type="EC" id="2.1.1.170"/>
    </reaction>
</comment>
<sequence length="218" mass="24107">MKKTSTPPKPDWQLIEDRLSVGLAVLRLPATDGQRACLIDLLRLLVRWNQAYNLTAVRDPFEMVARHLLDSLAVAPFIAGETVLDVGTGPGLPGLPLAIVLPQWHFWLLDSNGKKIRFVRQAALELGLVNVEAVHARIETYRTGQKFSTIISRAVAAEAILGVFNADLMASAGRLLLMKARLDPSVDELAQAGYRPFIHPLRIPFLDAPRHLIELRSA</sequence>
<dbReference type="Gene3D" id="3.40.50.150">
    <property type="entry name" value="Vaccinia Virus protein VP39"/>
    <property type="match status" value="1"/>
</dbReference>
<keyword evidence="2 6" id="KW-0698">rRNA processing</keyword>
<dbReference type="NCBIfam" id="TIGR00138">
    <property type="entry name" value="rsmG_gidB"/>
    <property type="match status" value="1"/>
</dbReference>
<dbReference type="HAMAP" id="MF_00074">
    <property type="entry name" value="16SrRNA_methyltr_G"/>
    <property type="match status" value="1"/>
</dbReference>
<reference evidence="8" key="1">
    <citation type="submission" date="2020-01" db="EMBL/GenBank/DDBJ databases">
        <title>Caldichromatium gen. nov., sp. nov., a thermophilic purple sulfur bacterium member of the family Chromatiaceae isolated from Nakabusa hot spring, Japan.</title>
        <authorList>
            <person name="Saini M.K."/>
            <person name="Hanada S."/>
            <person name="Tank M."/>
        </authorList>
    </citation>
    <scope>NUCLEOTIDE SEQUENCE [LARGE SCALE GENOMIC DNA]</scope>
    <source>
        <strain evidence="8">No.7</strain>
    </source>
</reference>
<dbReference type="Proteomes" id="UP000502699">
    <property type="component" value="Chromosome"/>
</dbReference>
<comment type="subcellular location">
    <subcellularLocation>
        <location evidence="6">Cytoplasm</location>
    </subcellularLocation>
</comment>
<dbReference type="RefSeq" id="WP_166271962.1">
    <property type="nucleotide sequence ID" value="NZ_CP048029.1"/>
</dbReference>
<evidence type="ECO:0000256" key="5">
    <source>
        <dbReference type="ARBA" id="ARBA00022691"/>
    </source>
</evidence>
<keyword evidence="3 6" id="KW-0489">Methyltransferase</keyword>
<dbReference type="InterPro" id="IPR029063">
    <property type="entry name" value="SAM-dependent_MTases_sf"/>
</dbReference>
<comment type="similarity">
    <text evidence="6">Belongs to the methyltransferase superfamily. RNA methyltransferase RsmG family.</text>
</comment>
<dbReference type="EC" id="2.1.1.170" evidence="6"/>
<dbReference type="GO" id="GO:0070043">
    <property type="term" value="F:rRNA (guanine-N7-)-methyltransferase activity"/>
    <property type="evidence" value="ECO:0007669"/>
    <property type="project" value="UniProtKB-UniRule"/>
</dbReference>
<keyword evidence="5 6" id="KW-0949">S-adenosyl-L-methionine</keyword>
<evidence type="ECO:0000256" key="4">
    <source>
        <dbReference type="ARBA" id="ARBA00022679"/>
    </source>
</evidence>
<dbReference type="EMBL" id="CP048029">
    <property type="protein sequence ID" value="QIK38871.1"/>
    <property type="molecule type" value="Genomic_DNA"/>
</dbReference>
<dbReference type="Pfam" id="PF02527">
    <property type="entry name" value="GidB"/>
    <property type="match status" value="1"/>
</dbReference>
<dbReference type="AlphaFoldDB" id="A0A6G7VFS0"/>
<evidence type="ECO:0000256" key="3">
    <source>
        <dbReference type="ARBA" id="ARBA00022603"/>
    </source>
</evidence>
<comment type="function">
    <text evidence="6">Specifically methylates the N7 position of guanine in position 527 of 16S rRNA.</text>
</comment>
<evidence type="ECO:0000256" key="1">
    <source>
        <dbReference type="ARBA" id="ARBA00022490"/>
    </source>
</evidence>
<dbReference type="CDD" id="cd02440">
    <property type="entry name" value="AdoMet_MTases"/>
    <property type="match status" value="1"/>
</dbReference>
<feature type="binding site" evidence="6">
    <location>
        <position position="92"/>
    </location>
    <ligand>
        <name>S-adenosyl-L-methionine</name>
        <dbReference type="ChEBI" id="CHEBI:59789"/>
    </ligand>
</feature>